<reference evidence="1 2" key="2">
    <citation type="journal article" date="2014" name="J. Gen. Appl. Microbiol.">
        <title>The early diverging ascomycetous budding yeast Saitoella complicata has three histone deacetylases belonging to the Clr6, Hos2, and Rpd3 lineages.</title>
        <authorList>
            <person name="Nishida H."/>
            <person name="Matsumoto T."/>
            <person name="Kondo S."/>
            <person name="Hamamoto M."/>
            <person name="Yoshikawa H."/>
        </authorList>
    </citation>
    <scope>NUCLEOTIDE SEQUENCE [LARGE SCALE GENOMIC DNA]</scope>
    <source>
        <strain evidence="1 2">NRRL Y-17804</strain>
    </source>
</reference>
<evidence type="ECO:0000313" key="1">
    <source>
        <dbReference type="EMBL" id="GAO47635.1"/>
    </source>
</evidence>
<reference evidence="1 2" key="3">
    <citation type="journal article" date="2015" name="Genome Announc.">
        <title>Draft Genome Sequence of the Archiascomycetous Yeast Saitoella complicata.</title>
        <authorList>
            <person name="Yamauchi K."/>
            <person name="Kondo S."/>
            <person name="Hamamoto M."/>
            <person name="Takahashi Y."/>
            <person name="Ogura Y."/>
            <person name="Hayashi T."/>
            <person name="Nishida H."/>
        </authorList>
    </citation>
    <scope>NUCLEOTIDE SEQUENCE [LARGE SCALE GENOMIC DNA]</scope>
    <source>
        <strain evidence="1 2">NRRL Y-17804</strain>
    </source>
</reference>
<name>A0A0E9NDZ6_SAICN</name>
<dbReference type="EMBL" id="BACD03000010">
    <property type="protein sequence ID" value="GAO47635.1"/>
    <property type="molecule type" value="Genomic_DNA"/>
</dbReference>
<comment type="caution">
    <text evidence="1">The sequence shown here is derived from an EMBL/GenBank/DDBJ whole genome shotgun (WGS) entry which is preliminary data.</text>
</comment>
<dbReference type="AlphaFoldDB" id="A0A0E9NDZ6"/>
<gene>
    <name evidence="1" type="ORF">G7K_1835-t1</name>
</gene>
<proteinExistence type="predicted"/>
<sequence length="197" mass="22656">MDYLKNKPDVQLVGVLVPCQFTPRQSHLHNPVLDDALCFFICEPPLGFSTDERKTHRDEREHSLLAHHRIIWSFLRCRSGSVKEYTDGSGYREWARFFNTHFHDANATLTGGRNSVMTNPAYPTQPHILNPEGRMKSKTTKTMKPGQRRGCMRYETYEVWYTAHATSISTVSSLVDRCAPTINYACQKSRATQNSWT</sequence>
<accession>A0A0E9NDZ6</accession>
<dbReference type="STRING" id="698492.A0A0E9NDZ6"/>
<organism evidence="1 2">
    <name type="scientific">Saitoella complicata (strain BCRC 22490 / CBS 7301 / JCM 7358 / NBRC 10748 / NRRL Y-17804)</name>
    <dbReference type="NCBI Taxonomy" id="698492"/>
    <lineage>
        <taxon>Eukaryota</taxon>
        <taxon>Fungi</taxon>
        <taxon>Dikarya</taxon>
        <taxon>Ascomycota</taxon>
        <taxon>Taphrinomycotina</taxon>
        <taxon>Taphrinomycotina incertae sedis</taxon>
        <taxon>Saitoella</taxon>
    </lineage>
</organism>
<keyword evidence="2" id="KW-1185">Reference proteome</keyword>
<evidence type="ECO:0000313" key="2">
    <source>
        <dbReference type="Proteomes" id="UP000033140"/>
    </source>
</evidence>
<reference evidence="1 2" key="1">
    <citation type="journal article" date="2011" name="J. Gen. Appl. Microbiol.">
        <title>Draft genome sequencing of the enigmatic yeast Saitoella complicata.</title>
        <authorList>
            <person name="Nishida H."/>
            <person name="Hamamoto M."/>
            <person name="Sugiyama J."/>
        </authorList>
    </citation>
    <scope>NUCLEOTIDE SEQUENCE [LARGE SCALE GENOMIC DNA]</scope>
    <source>
        <strain evidence="1 2">NRRL Y-17804</strain>
    </source>
</reference>
<protein>
    <submittedName>
        <fullName evidence="1">Uncharacterized protein</fullName>
    </submittedName>
</protein>
<dbReference type="Proteomes" id="UP000033140">
    <property type="component" value="Unassembled WGS sequence"/>
</dbReference>